<dbReference type="AlphaFoldDB" id="A0A8K0N3T0"/>
<accession>A0A8K0N3T0</accession>
<comment type="caution">
    <text evidence="1">The sequence shown here is derived from an EMBL/GenBank/DDBJ whole genome shotgun (WGS) entry which is preliminary data.</text>
</comment>
<protein>
    <submittedName>
        <fullName evidence="1">Uncharacterized protein</fullName>
    </submittedName>
</protein>
<organism evidence="1 2">
    <name type="scientific">Cocos nucifera</name>
    <name type="common">Coconut palm</name>
    <dbReference type="NCBI Taxonomy" id="13894"/>
    <lineage>
        <taxon>Eukaryota</taxon>
        <taxon>Viridiplantae</taxon>
        <taxon>Streptophyta</taxon>
        <taxon>Embryophyta</taxon>
        <taxon>Tracheophyta</taxon>
        <taxon>Spermatophyta</taxon>
        <taxon>Magnoliopsida</taxon>
        <taxon>Liliopsida</taxon>
        <taxon>Arecaceae</taxon>
        <taxon>Arecoideae</taxon>
        <taxon>Cocoseae</taxon>
        <taxon>Attaleinae</taxon>
        <taxon>Cocos</taxon>
    </lineage>
</organism>
<gene>
    <name evidence="1" type="ORF">COCNU_06G018200</name>
</gene>
<name>A0A8K0N3T0_COCNU</name>
<dbReference type="EMBL" id="CM017877">
    <property type="protein sequence ID" value="KAG1347991.1"/>
    <property type="molecule type" value="Genomic_DNA"/>
</dbReference>
<reference evidence="1" key="2">
    <citation type="submission" date="2019-07" db="EMBL/GenBank/DDBJ databases">
        <authorList>
            <person name="Yang Y."/>
            <person name="Bocs S."/>
            <person name="Baudouin L."/>
        </authorList>
    </citation>
    <scope>NUCLEOTIDE SEQUENCE</scope>
    <source>
        <tissue evidence="1">Spear leaf of Hainan Tall coconut</tissue>
    </source>
</reference>
<reference evidence="1" key="1">
    <citation type="journal article" date="2017" name="Gigascience">
        <title>The genome draft of coconut (Cocos nucifera).</title>
        <authorList>
            <person name="Xiao Y."/>
            <person name="Xu P."/>
            <person name="Fan H."/>
            <person name="Baudouin L."/>
            <person name="Xia W."/>
            <person name="Bocs S."/>
            <person name="Xu J."/>
            <person name="Li Q."/>
            <person name="Guo A."/>
            <person name="Zhou L."/>
            <person name="Li J."/>
            <person name="Wu Y."/>
            <person name="Ma Z."/>
            <person name="Armero A."/>
            <person name="Issali A.E."/>
            <person name="Liu N."/>
            <person name="Peng M."/>
            <person name="Yang Y."/>
        </authorList>
    </citation>
    <scope>NUCLEOTIDE SEQUENCE</scope>
    <source>
        <tissue evidence="1">Spear leaf of Hainan Tall coconut</tissue>
    </source>
</reference>
<sequence length="124" mass="14061">MKAPPIRELLDKQSLVNVELRPAQPWDMVDMALVKKLAIAKRSWSPRAKSKVEILLTLRSALEALMPPHSASKDKVYHPNWAMKSSPSTLSEPKVVRELLRGIIVLANREKFEDWNAATFFDGL</sequence>
<keyword evidence="2" id="KW-1185">Reference proteome</keyword>
<proteinExistence type="predicted"/>
<dbReference type="Proteomes" id="UP000797356">
    <property type="component" value="Chromosome 6"/>
</dbReference>
<evidence type="ECO:0000313" key="2">
    <source>
        <dbReference type="Proteomes" id="UP000797356"/>
    </source>
</evidence>
<evidence type="ECO:0000313" key="1">
    <source>
        <dbReference type="EMBL" id="KAG1347991.1"/>
    </source>
</evidence>